<dbReference type="SMART" id="SM00353">
    <property type="entry name" value="HLH"/>
    <property type="match status" value="1"/>
</dbReference>
<feature type="domain" description="BHLH" evidence="2">
    <location>
        <begin position="88"/>
        <end position="168"/>
    </location>
</feature>
<name>H8X3G4_CANO9</name>
<feature type="compositionally biased region" description="Acidic residues" evidence="1">
    <location>
        <begin position="427"/>
        <end position="439"/>
    </location>
</feature>
<dbReference type="PROSITE" id="PS50888">
    <property type="entry name" value="BHLH"/>
    <property type="match status" value="1"/>
</dbReference>
<dbReference type="Gene3D" id="4.10.280.10">
    <property type="entry name" value="Helix-loop-helix DNA-binding domain"/>
    <property type="match status" value="1"/>
</dbReference>
<keyword evidence="4" id="KW-1185">Reference proteome</keyword>
<accession>H8X3G4</accession>
<evidence type="ECO:0000313" key="4">
    <source>
        <dbReference type="Proteomes" id="UP000005018"/>
    </source>
</evidence>
<feature type="region of interest" description="Disordered" evidence="1">
    <location>
        <begin position="124"/>
        <end position="147"/>
    </location>
</feature>
<dbReference type="GeneID" id="14539453"/>
<feature type="compositionally biased region" description="Low complexity" evidence="1">
    <location>
        <begin position="138"/>
        <end position="147"/>
    </location>
</feature>
<organism evidence="3 4">
    <name type="scientific">Candida orthopsilosis (strain 90-125)</name>
    <name type="common">Yeast</name>
    <dbReference type="NCBI Taxonomy" id="1136231"/>
    <lineage>
        <taxon>Eukaryota</taxon>
        <taxon>Fungi</taxon>
        <taxon>Dikarya</taxon>
        <taxon>Ascomycota</taxon>
        <taxon>Saccharomycotina</taxon>
        <taxon>Pichiomycetes</taxon>
        <taxon>Debaryomycetaceae</taxon>
        <taxon>Candida/Lodderomyces clade</taxon>
        <taxon>Candida</taxon>
    </lineage>
</organism>
<feature type="compositionally biased region" description="Polar residues" evidence="1">
    <location>
        <begin position="124"/>
        <end position="137"/>
    </location>
</feature>
<feature type="region of interest" description="Disordered" evidence="1">
    <location>
        <begin position="411"/>
        <end position="441"/>
    </location>
</feature>
<reference evidence="3 4" key="1">
    <citation type="journal article" date="2012" name="PLoS ONE">
        <title>Sequence and analysis of the genome of the pathogenic yeast Candida orthopsilosis.</title>
        <authorList>
            <person name="Riccombeni A."/>
            <person name="Vidanes G."/>
            <person name="Proux-Wera E."/>
            <person name="Wolfe K.H."/>
            <person name="Butler G."/>
        </authorList>
    </citation>
    <scope>NUCLEOTIDE SEQUENCE [LARGE SCALE GENOMIC DNA]</scope>
    <source>
        <strain evidence="3 4">Co 90-125</strain>
    </source>
</reference>
<dbReference type="Pfam" id="PF00010">
    <property type="entry name" value="HLH"/>
    <property type="match status" value="1"/>
</dbReference>
<dbReference type="eggNOG" id="KOG4304">
    <property type="taxonomic scope" value="Eukaryota"/>
</dbReference>
<dbReference type="OrthoDB" id="690068at2759"/>
<dbReference type="HOGENOM" id="CLU_033003_0_0_1"/>
<dbReference type="Proteomes" id="UP000005018">
    <property type="component" value="Chromosome 3"/>
</dbReference>
<dbReference type="GO" id="GO:0046983">
    <property type="term" value="F:protein dimerization activity"/>
    <property type="evidence" value="ECO:0007669"/>
    <property type="project" value="InterPro"/>
</dbReference>
<feature type="compositionally biased region" description="Low complexity" evidence="1">
    <location>
        <begin position="277"/>
        <end position="302"/>
    </location>
</feature>
<sequence>MTFPSPPVLKTTIIQLNKELDSDGQNNSNYEILTNNYGNSVLDKSPIGASDESVPTSPNLEALGPNKKKRRRSTANIDSEELAKRKHETKQLHSIIEKRRRIKINREFEALKYLIPACRNCNGASPSQEASSTPKKSTNTGNGNNGNKIDGMYKLTILKSSVEYILYLHHIIRKQQELIMKDSSINSAAAKQFNIDFAKIPLDVNQYRNIDVDFNFKALLNEIDGMEEQTQERQVEPVESRSSRSSWIPDHNKIIEEEEEEVNNSRQSSDGDDNINSRSSSVAPSLPSIPSQTSISSSHNPSLPTPDFTPDMAPIFTILNKYSDNNLNKRNRKASYPISPQTFAVRSANPSPFTNPLKSTLSTSVSPSLRNYINRGNSNNAANGNVFALPDPAITPSNSMPRNRLNKEVLTAGESGTQHVSAREDKDDVMEEEEEEDQLNDQCASKTLLALRKSSIGNLLN</sequence>
<dbReference type="InterPro" id="IPR036638">
    <property type="entry name" value="HLH_DNA-bd_sf"/>
</dbReference>
<gene>
    <name evidence="3" type="ORF">CORT_0C00590</name>
</gene>
<evidence type="ECO:0000256" key="1">
    <source>
        <dbReference type="SAM" id="MobiDB-lite"/>
    </source>
</evidence>
<proteinExistence type="predicted"/>
<feature type="region of interest" description="Disordered" evidence="1">
    <location>
        <begin position="228"/>
        <end position="308"/>
    </location>
</feature>
<dbReference type="AlphaFoldDB" id="H8X3G4"/>
<protein>
    <recommendedName>
        <fullName evidence="2">BHLH domain-containing protein</fullName>
    </recommendedName>
</protein>
<feature type="region of interest" description="Disordered" evidence="1">
    <location>
        <begin position="44"/>
        <end position="76"/>
    </location>
</feature>
<dbReference type="KEGG" id="cot:CORT_0C00590"/>
<dbReference type="InterPro" id="IPR011598">
    <property type="entry name" value="bHLH_dom"/>
</dbReference>
<dbReference type="SUPFAM" id="SSF47459">
    <property type="entry name" value="HLH, helix-loop-helix DNA-binding domain"/>
    <property type="match status" value="1"/>
</dbReference>
<dbReference type="RefSeq" id="XP_003868341.1">
    <property type="nucleotide sequence ID" value="XM_003868293.1"/>
</dbReference>
<dbReference type="EMBL" id="HE681721">
    <property type="protein sequence ID" value="CCG25437.1"/>
    <property type="molecule type" value="Genomic_DNA"/>
</dbReference>
<evidence type="ECO:0000259" key="2">
    <source>
        <dbReference type="PROSITE" id="PS50888"/>
    </source>
</evidence>
<feature type="compositionally biased region" description="Basic and acidic residues" evidence="1">
    <location>
        <begin position="230"/>
        <end position="242"/>
    </location>
</feature>
<evidence type="ECO:0000313" key="3">
    <source>
        <dbReference type="EMBL" id="CCG25437.1"/>
    </source>
</evidence>